<dbReference type="SUPFAM" id="SSF56784">
    <property type="entry name" value="HAD-like"/>
    <property type="match status" value="1"/>
</dbReference>
<dbReference type="InterPro" id="IPR006357">
    <property type="entry name" value="HAD-SF_hydro_IIA"/>
</dbReference>
<dbReference type="Pfam" id="PF13344">
    <property type="entry name" value="Hydrolase_6"/>
    <property type="match status" value="1"/>
</dbReference>
<dbReference type="NCBIfam" id="TIGR01460">
    <property type="entry name" value="HAD-SF-IIA"/>
    <property type="match status" value="1"/>
</dbReference>
<dbReference type="RefSeq" id="XP_002173536.1">
    <property type="nucleotide sequence ID" value="XM_002173500.1"/>
</dbReference>
<dbReference type="PANTHER" id="PTHR14269:SF4">
    <property type="entry name" value="CAT EYE SYNDROME CRITICAL REGION PROTEIN 5"/>
    <property type="match status" value="1"/>
</dbReference>
<dbReference type="AlphaFoldDB" id="B6K262"/>
<reference evidence="1 2" key="1">
    <citation type="journal article" date="2011" name="Science">
        <title>Comparative functional genomics of the fission yeasts.</title>
        <authorList>
            <person name="Rhind N."/>
            <person name="Chen Z."/>
            <person name="Yassour M."/>
            <person name="Thompson D.A."/>
            <person name="Haas B.J."/>
            <person name="Habib N."/>
            <person name="Wapinski I."/>
            <person name="Roy S."/>
            <person name="Lin M.F."/>
            <person name="Heiman D.I."/>
            <person name="Young S.K."/>
            <person name="Furuya K."/>
            <person name="Guo Y."/>
            <person name="Pidoux A."/>
            <person name="Chen H.M."/>
            <person name="Robbertse B."/>
            <person name="Goldberg J.M."/>
            <person name="Aoki K."/>
            <person name="Bayne E.H."/>
            <person name="Berlin A.M."/>
            <person name="Desjardins C.A."/>
            <person name="Dobbs E."/>
            <person name="Dukaj L."/>
            <person name="Fan L."/>
            <person name="FitzGerald M.G."/>
            <person name="French C."/>
            <person name="Gujja S."/>
            <person name="Hansen K."/>
            <person name="Keifenheim D."/>
            <person name="Levin J.Z."/>
            <person name="Mosher R.A."/>
            <person name="Mueller C.A."/>
            <person name="Pfiffner J."/>
            <person name="Priest M."/>
            <person name="Russ C."/>
            <person name="Smialowska A."/>
            <person name="Swoboda P."/>
            <person name="Sykes S.M."/>
            <person name="Vaughn M."/>
            <person name="Vengrova S."/>
            <person name="Yoder R."/>
            <person name="Zeng Q."/>
            <person name="Allshire R."/>
            <person name="Baulcombe D."/>
            <person name="Birren B.W."/>
            <person name="Brown W."/>
            <person name="Ekwall K."/>
            <person name="Kellis M."/>
            <person name="Leatherwood J."/>
            <person name="Levin H."/>
            <person name="Margalit H."/>
            <person name="Martienssen R."/>
            <person name="Nieduszynski C.A."/>
            <person name="Spatafora J.W."/>
            <person name="Friedman N."/>
            <person name="Dalgaard J.Z."/>
            <person name="Baumann P."/>
            <person name="Niki H."/>
            <person name="Regev A."/>
            <person name="Nusbaum C."/>
        </authorList>
    </citation>
    <scope>NUCLEOTIDE SEQUENCE [LARGE SCALE GENOMIC DNA]</scope>
    <source>
        <strain evidence="2">yFS275 / FY16936</strain>
    </source>
</reference>
<dbReference type="Proteomes" id="UP000001744">
    <property type="component" value="Unassembled WGS sequence"/>
</dbReference>
<keyword evidence="2" id="KW-1185">Reference proteome</keyword>
<sequence>MTLGLKPTTVDAPSDADPNCCRNALCNTDRSERPGIVHRTSARRYIGDEITHARMCTDMVDAEESTDAKIALPQLPPNTIEVSDSEAEEPSPVEYAIAFDIDGVLLRGGDVIPGASESLRILNGENKYGIRVPYIFLTNGGGKSEEYRCNDLSQKLGIPVSTSQFIQSHTPMRMYAEKYKTVFVVGGHLDSCRQVALEYGFKDPVIPLDVIASSPSIAPFHTLTEEETAVARPRDFSKLNIEAIFVFADSRAWASDMQVILELLTSENGRFGTRSSDYEHQIPIFFSNPDVIWATQYSLPRFGMGALRKCIEVLYEDVTHGHKLHCIQLGKPYATTYDYAMSVLSQWRWVHNHTRKPPRNVYMVGDNPESDIKGANEHGWKSVLVRSGVFQPSYPGDKANADYVCDNVLEAVRFIIQLEFVHDRKMQALD</sequence>
<protein>
    <submittedName>
        <fullName evidence="1">Uncharacterized protein</fullName>
    </submittedName>
</protein>
<dbReference type="HOGENOM" id="CLU_030880_3_1_1"/>
<gene>
    <name evidence="1" type="ORF">SJAG_02328</name>
</gene>
<evidence type="ECO:0000313" key="2">
    <source>
        <dbReference type="Proteomes" id="UP000001744"/>
    </source>
</evidence>
<dbReference type="GO" id="GO:0046474">
    <property type="term" value="P:glycerophospholipid biosynthetic process"/>
    <property type="evidence" value="ECO:0000318"/>
    <property type="project" value="GO_Central"/>
</dbReference>
<name>B6K262_SCHJY</name>
<dbReference type="EMBL" id="KE651166">
    <property type="protein sequence ID" value="EEB07243.1"/>
    <property type="molecule type" value="Genomic_DNA"/>
</dbReference>
<dbReference type="InterPro" id="IPR023214">
    <property type="entry name" value="HAD_sf"/>
</dbReference>
<dbReference type="OMA" id="RDWASDQ"/>
<dbReference type="FunFam" id="3.40.50.1000:FF:000069">
    <property type="entry name" value="HAD-superfamily subfamily IIA hydrolase"/>
    <property type="match status" value="1"/>
</dbReference>
<dbReference type="STRING" id="402676.B6K262"/>
<dbReference type="GO" id="GO:0005739">
    <property type="term" value="C:mitochondrion"/>
    <property type="evidence" value="ECO:0000318"/>
    <property type="project" value="GO_Central"/>
</dbReference>
<proteinExistence type="predicted"/>
<dbReference type="InterPro" id="IPR036412">
    <property type="entry name" value="HAD-like_sf"/>
</dbReference>
<dbReference type="InterPro" id="IPR050324">
    <property type="entry name" value="CDP-alcohol_PTase-I"/>
</dbReference>
<dbReference type="OrthoDB" id="10251048at2759"/>
<dbReference type="InterPro" id="IPR006353">
    <property type="entry name" value="HAD-SF_hydro_IIA_CECR5"/>
</dbReference>
<dbReference type="Gene3D" id="3.40.50.1000">
    <property type="entry name" value="HAD superfamily/HAD-like"/>
    <property type="match status" value="2"/>
</dbReference>
<dbReference type="JaponicusDB" id="SJAG_02328"/>
<dbReference type="eggNOG" id="KOG1618">
    <property type="taxonomic scope" value="Eukaryota"/>
</dbReference>
<evidence type="ECO:0000313" key="1">
    <source>
        <dbReference type="EMBL" id="EEB07243.1"/>
    </source>
</evidence>
<dbReference type="GeneID" id="7049073"/>
<dbReference type="PANTHER" id="PTHR14269">
    <property type="entry name" value="CDP-DIACYLGLYCEROL--GLYCEROL-3-PHOSPHATE 3-PHOSPHATIDYLTRANSFERASE-RELATED"/>
    <property type="match status" value="1"/>
</dbReference>
<dbReference type="NCBIfam" id="TIGR01456">
    <property type="entry name" value="CECR5"/>
    <property type="match status" value="1"/>
</dbReference>
<organism evidence="1 2">
    <name type="scientific">Schizosaccharomyces japonicus (strain yFS275 / FY16936)</name>
    <name type="common">Fission yeast</name>
    <dbReference type="NCBI Taxonomy" id="402676"/>
    <lineage>
        <taxon>Eukaryota</taxon>
        <taxon>Fungi</taxon>
        <taxon>Dikarya</taxon>
        <taxon>Ascomycota</taxon>
        <taxon>Taphrinomycotina</taxon>
        <taxon>Schizosaccharomycetes</taxon>
        <taxon>Schizosaccharomycetales</taxon>
        <taxon>Schizosaccharomycetaceae</taxon>
        <taxon>Schizosaccharomyces</taxon>
    </lineage>
</organism>
<dbReference type="VEuPathDB" id="FungiDB:SJAG_02328"/>
<accession>B6K262</accession>
<dbReference type="Pfam" id="PF13242">
    <property type="entry name" value="Hydrolase_like"/>
    <property type="match status" value="1"/>
</dbReference>